<dbReference type="PANTHER" id="PTHR11902">
    <property type="entry name" value="ENOLASE"/>
    <property type="match status" value="1"/>
</dbReference>
<organism evidence="4 5">
    <name type="scientific">Angustibacter aerolatus</name>
    <dbReference type="NCBI Taxonomy" id="1162965"/>
    <lineage>
        <taxon>Bacteria</taxon>
        <taxon>Bacillati</taxon>
        <taxon>Actinomycetota</taxon>
        <taxon>Actinomycetes</taxon>
        <taxon>Kineosporiales</taxon>
        <taxon>Kineosporiaceae</taxon>
    </lineage>
</organism>
<keyword evidence="5" id="KW-1185">Reference proteome</keyword>
<feature type="compositionally biased region" description="Basic and acidic residues" evidence="2">
    <location>
        <begin position="48"/>
        <end position="57"/>
    </location>
</feature>
<dbReference type="EMBL" id="BSUZ01000001">
    <property type="protein sequence ID" value="GMA86177.1"/>
    <property type="molecule type" value="Genomic_DNA"/>
</dbReference>
<gene>
    <name evidence="4" type="ORF">GCM10025868_14270</name>
</gene>
<evidence type="ECO:0000259" key="3">
    <source>
        <dbReference type="SMART" id="SM01193"/>
    </source>
</evidence>
<feature type="region of interest" description="Disordered" evidence="2">
    <location>
        <begin position="104"/>
        <end position="145"/>
    </location>
</feature>
<feature type="domain" description="Enolase N-terminal" evidence="3">
    <location>
        <begin position="4"/>
        <end position="136"/>
    </location>
</feature>
<evidence type="ECO:0000313" key="4">
    <source>
        <dbReference type="EMBL" id="GMA86177.1"/>
    </source>
</evidence>
<accession>A0ABQ6JH01</accession>
<name>A0ABQ6JH01_9ACTN</name>
<dbReference type="InterPro" id="IPR020811">
    <property type="entry name" value="Enolase_N"/>
</dbReference>
<dbReference type="PANTHER" id="PTHR11902:SF1">
    <property type="entry name" value="ENOLASE"/>
    <property type="match status" value="1"/>
</dbReference>
<evidence type="ECO:0000256" key="2">
    <source>
        <dbReference type="SAM" id="MobiDB-lite"/>
    </source>
</evidence>
<sequence length="145" mass="14881">MASIEAVGAREILDSRGNPTVEVEVALDDGVIARAAVPSGASTGAFEAVERRDEDGSRYGGKGVQGAVLSVLDEIGPGLLGLDASEQRLVDQAMLDLDATDNKACSVPTRSSGSRWPSPGPPPTPPACRSTATSAGRTPTCCRCR</sequence>
<protein>
    <recommendedName>
        <fullName evidence="3">Enolase N-terminal domain-containing protein</fullName>
    </recommendedName>
</protein>
<dbReference type="SUPFAM" id="SSF54826">
    <property type="entry name" value="Enolase N-terminal domain-like"/>
    <property type="match status" value="1"/>
</dbReference>
<evidence type="ECO:0000256" key="1">
    <source>
        <dbReference type="ARBA" id="ARBA00022842"/>
    </source>
</evidence>
<comment type="caution">
    <text evidence="4">The sequence shown here is derived from an EMBL/GenBank/DDBJ whole genome shotgun (WGS) entry which is preliminary data.</text>
</comment>
<proteinExistence type="predicted"/>
<dbReference type="Gene3D" id="3.30.390.10">
    <property type="entry name" value="Enolase-like, N-terminal domain"/>
    <property type="match status" value="1"/>
</dbReference>
<dbReference type="SMART" id="SM01193">
    <property type="entry name" value="Enolase_N"/>
    <property type="match status" value="1"/>
</dbReference>
<dbReference type="InterPro" id="IPR029017">
    <property type="entry name" value="Enolase-like_N"/>
</dbReference>
<keyword evidence="1" id="KW-0460">Magnesium</keyword>
<feature type="compositionally biased region" description="Low complexity" evidence="2">
    <location>
        <begin position="108"/>
        <end position="117"/>
    </location>
</feature>
<dbReference type="Pfam" id="PF03952">
    <property type="entry name" value="Enolase_N"/>
    <property type="match status" value="1"/>
</dbReference>
<evidence type="ECO:0000313" key="5">
    <source>
        <dbReference type="Proteomes" id="UP001157017"/>
    </source>
</evidence>
<reference evidence="5" key="1">
    <citation type="journal article" date="2019" name="Int. J. Syst. Evol. Microbiol.">
        <title>The Global Catalogue of Microorganisms (GCM) 10K type strain sequencing project: providing services to taxonomists for standard genome sequencing and annotation.</title>
        <authorList>
            <consortium name="The Broad Institute Genomics Platform"/>
            <consortium name="The Broad Institute Genome Sequencing Center for Infectious Disease"/>
            <person name="Wu L."/>
            <person name="Ma J."/>
        </authorList>
    </citation>
    <scope>NUCLEOTIDE SEQUENCE [LARGE SCALE GENOMIC DNA]</scope>
    <source>
        <strain evidence="5">NBRC 108730</strain>
    </source>
</reference>
<feature type="region of interest" description="Disordered" evidence="2">
    <location>
        <begin position="42"/>
        <end position="63"/>
    </location>
</feature>
<dbReference type="Proteomes" id="UP001157017">
    <property type="component" value="Unassembled WGS sequence"/>
</dbReference>
<dbReference type="InterPro" id="IPR000941">
    <property type="entry name" value="Enolase"/>
</dbReference>